<feature type="compositionally biased region" description="Gly residues" evidence="1">
    <location>
        <begin position="148"/>
        <end position="158"/>
    </location>
</feature>
<accession>W2R707</accession>
<dbReference type="Proteomes" id="UP000018817">
    <property type="component" value="Unassembled WGS sequence"/>
</dbReference>
<protein>
    <submittedName>
        <fullName evidence="2">Uncharacterized protein</fullName>
    </submittedName>
</protein>
<dbReference type="EMBL" id="KI669563">
    <property type="protein sequence ID" value="ETN21182.1"/>
    <property type="molecule type" value="Genomic_DNA"/>
</dbReference>
<gene>
    <name evidence="2" type="ORF">PPTG_01448</name>
</gene>
<dbReference type="GeneID" id="20171745"/>
<evidence type="ECO:0000313" key="3">
    <source>
        <dbReference type="Proteomes" id="UP000018817"/>
    </source>
</evidence>
<feature type="region of interest" description="Disordered" evidence="1">
    <location>
        <begin position="1"/>
        <end position="26"/>
    </location>
</feature>
<reference evidence="2 3" key="2">
    <citation type="submission" date="2013-11" db="EMBL/GenBank/DDBJ databases">
        <title>The Genome Sequence of Phytophthora parasitica INRA-310.</title>
        <authorList>
            <consortium name="The Broad Institute Genomics Platform"/>
            <person name="Russ C."/>
            <person name="Tyler B."/>
            <person name="Panabieres F."/>
            <person name="Shan W."/>
            <person name="Tripathy S."/>
            <person name="Grunwald N."/>
            <person name="Machado M."/>
            <person name="Johnson C.S."/>
            <person name="Arredondo F."/>
            <person name="Hong C."/>
            <person name="Coffey M."/>
            <person name="Young S.K."/>
            <person name="Zeng Q."/>
            <person name="Gargeya S."/>
            <person name="Fitzgerald M."/>
            <person name="Abouelleil A."/>
            <person name="Alvarado L."/>
            <person name="Chapman S.B."/>
            <person name="Gainer-Dewar J."/>
            <person name="Goldberg J."/>
            <person name="Griggs A."/>
            <person name="Gujja S."/>
            <person name="Hansen M."/>
            <person name="Howarth C."/>
            <person name="Imamovic A."/>
            <person name="Ireland A."/>
            <person name="Larimer J."/>
            <person name="McCowan C."/>
            <person name="Murphy C."/>
            <person name="Pearson M."/>
            <person name="Poon T.W."/>
            <person name="Priest M."/>
            <person name="Roberts A."/>
            <person name="Saif S."/>
            <person name="Shea T."/>
            <person name="Sykes S."/>
            <person name="Wortman J."/>
            <person name="Nusbaum C."/>
            <person name="Birren B."/>
        </authorList>
    </citation>
    <scope>NUCLEOTIDE SEQUENCE [LARGE SCALE GENOMIC DNA]</scope>
    <source>
        <strain evidence="2 3">INRA-310</strain>
    </source>
</reference>
<dbReference type="AlphaFoldDB" id="W2R707"/>
<evidence type="ECO:0000256" key="1">
    <source>
        <dbReference type="SAM" id="MobiDB-lite"/>
    </source>
</evidence>
<evidence type="ECO:0000313" key="2">
    <source>
        <dbReference type="EMBL" id="ETN21182.1"/>
    </source>
</evidence>
<reference evidence="3" key="1">
    <citation type="submission" date="2011-12" db="EMBL/GenBank/DDBJ databases">
        <authorList>
            <consortium name="The Broad Institute Genome Sequencing Platform"/>
            <person name="Russ C."/>
            <person name="Tyler B."/>
            <person name="Panabieres F."/>
            <person name="Shan W."/>
            <person name="Tripathy S."/>
            <person name="Grunwald N."/>
            <person name="Machado M."/>
            <person name="Young S.K."/>
            <person name="Zeng Q."/>
            <person name="Gargeya S."/>
            <person name="Fitzgerald M."/>
            <person name="Haas B."/>
            <person name="Abouelleil A."/>
            <person name="Alvarado L."/>
            <person name="Arachchi H.M."/>
            <person name="Berlin A."/>
            <person name="Chapman S.B."/>
            <person name="Gearin G."/>
            <person name="Goldberg J."/>
            <person name="Griggs A."/>
            <person name="Gujja S."/>
            <person name="Hansen M."/>
            <person name="Heiman D."/>
            <person name="Howarth C."/>
            <person name="Larimer J."/>
            <person name="Lui A."/>
            <person name="MacDonald P.J.P."/>
            <person name="McCowen C."/>
            <person name="Montmayeur A."/>
            <person name="Murphy C."/>
            <person name="Neiman D."/>
            <person name="Pearson M."/>
            <person name="Priest M."/>
            <person name="Roberts A."/>
            <person name="Saif S."/>
            <person name="Shea T."/>
            <person name="Sisk P."/>
            <person name="Stolte C."/>
            <person name="Sykes S."/>
            <person name="Wortman J."/>
            <person name="Nusbaum C."/>
            <person name="Birren B."/>
        </authorList>
    </citation>
    <scope>NUCLEOTIDE SEQUENCE [LARGE SCALE GENOMIC DNA]</scope>
    <source>
        <strain evidence="3">INRA-310</strain>
    </source>
</reference>
<dbReference type="RefSeq" id="XP_008893005.1">
    <property type="nucleotide sequence ID" value="XM_008894757.1"/>
</dbReference>
<organism evidence="2 3">
    <name type="scientific">Phytophthora nicotianae (strain INRA-310)</name>
    <name type="common">Phytophthora parasitica</name>
    <dbReference type="NCBI Taxonomy" id="761204"/>
    <lineage>
        <taxon>Eukaryota</taxon>
        <taxon>Sar</taxon>
        <taxon>Stramenopiles</taxon>
        <taxon>Oomycota</taxon>
        <taxon>Peronosporomycetes</taxon>
        <taxon>Peronosporales</taxon>
        <taxon>Peronosporaceae</taxon>
        <taxon>Phytophthora</taxon>
    </lineage>
</organism>
<name>W2R707_PHYN3</name>
<proteinExistence type="predicted"/>
<sequence>MGEYASHEAGKGVSPGLHPDDTQHEVELQREPGGLASRIWFTSDVSAKASVGVAAGNGKAHKKPEGILRHVSGTKGATDDTVDADNKQNEGPVPGQDEVESVPELGERVVSEAGSRAGSDDSVAARAEHPDNSYITGGAPKRIFNADGEGGGAVGSKG</sequence>
<feature type="region of interest" description="Disordered" evidence="1">
    <location>
        <begin position="55"/>
        <end position="158"/>
    </location>
</feature>
<feature type="compositionally biased region" description="Basic and acidic residues" evidence="1">
    <location>
        <begin position="1"/>
        <end position="10"/>
    </location>
</feature>
<dbReference type="VEuPathDB" id="FungiDB:PPTG_01448"/>